<evidence type="ECO:0000256" key="5">
    <source>
        <dbReference type="ARBA" id="ARBA00022679"/>
    </source>
</evidence>
<keyword evidence="6 10" id="KW-0812">Transmembrane</keyword>
<keyword evidence="14" id="KW-1185">Reference proteome</keyword>
<protein>
    <recommendedName>
        <fullName evidence="3">histidine kinase</fullName>
        <ecNumber evidence="3">2.7.13.3</ecNumber>
    </recommendedName>
</protein>
<dbReference type="EMBL" id="BMES01000001">
    <property type="protein sequence ID" value="GGH13975.1"/>
    <property type="molecule type" value="Genomic_DNA"/>
</dbReference>
<keyword evidence="4" id="KW-0597">Phosphoprotein</keyword>
<dbReference type="CDD" id="cd00082">
    <property type="entry name" value="HisKA"/>
    <property type="match status" value="1"/>
</dbReference>
<reference evidence="13" key="2">
    <citation type="submission" date="2020-09" db="EMBL/GenBank/DDBJ databases">
        <authorList>
            <person name="Sun Q."/>
            <person name="Zhou Y."/>
        </authorList>
    </citation>
    <scope>NUCLEOTIDE SEQUENCE</scope>
    <source>
        <strain evidence="13">CGMCC 1.12214</strain>
    </source>
</reference>
<keyword evidence="7" id="KW-0418">Kinase</keyword>
<evidence type="ECO:0000256" key="7">
    <source>
        <dbReference type="ARBA" id="ARBA00022777"/>
    </source>
</evidence>
<dbReference type="PANTHER" id="PTHR45436:SF5">
    <property type="entry name" value="SENSOR HISTIDINE KINASE TRCS"/>
    <property type="match status" value="1"/>
</dbReference>
<comment type="subcellular location">
    <subcellularLocation>
        <location evidence="2">Membrane</location>
    </subcellularLocation>
</comment>
<evidence type="ECO:0000256" key="1">
    <source>
        <dbReference type="ARBA" id="ARBA00000085"/>
    </source>
</evidence>
<reference evidence="13" key="1">
    <citation type="journal article" date="2014" name="Int. J. Syst. Evol. Microbiol.">
        <title>Complete genome sequence of Corynebacterium casei LMG S-19264T (=DSM 44701T), isolated from a smear-ripened cheese.</title>
        <authorList>
            <consortium name="US DOE Joint Genome Institute (JGI-PGF)"/>
            <person name="Walter F."/>
            <person name="Albersmeier A."/>
            <person name="Kalinowski J."/>
            <person name="Ruckert C."/>
        </authorList>
    </citation>
    <scope>NUCLEOTIDE SEQUENCE</scope>
    <source>
        <strain evidence="13">CGMCC 1.12214</strain>
    </source>
</reference>
<dbReference type="SUPFAM" id="SSF55874">
    <property type="entry name" value="ATPase domain of HSP90 chaperone/DNA topoisomerase II/histidine kinase"/>
    <property type="match status" value="1"/>
</dbReference>
<dbReference type="GO" id="GO:0005886">
    <property type="term" value="C:plasma membrane"/>
    <property type="evidence" value="ECO:0007669"/>
    <property type="project" value="TreeGrafter"/>
</dbReference>
<feature type="transmembrane region" description="Helical" evidence="10">
    <location>
        <begin position="178"/>
        <end position="199"/>
    </location>
</feature>
<dbReference type="InterPro" id="IPR003661">
    <property type="entry name" value="HisK_dim/P_dom"/>
</dbReference>
<keyword evidence="10" id="KW-0472">Membrane</keyword>
<evidence type="ECO:0000313" key="13">
    <source>
        <dbReference type="EMBL" id="GGH13975.1"/>
    </source>
</evidence>
<proteinExistence type="predicted"/>
<dbReference type="PANTHER" id="PTHR45436">
    <property type="entry name" value="SENSOR HISTIDINE KINASE YKOH"/>
    <property type="match status" value="1"/>
</dbReference>
<dbReference type="Proteomes" id="UP000603912">
    <property type="component" value="Unassembled WGS sequence"/>
</dbReference>
<evidence type="ECO:0000256" key="6">
    <source>
        <dbReference type="ARBA" id="ARBA00022692"/>
    </source>
</evidence>
<dbReference type="EC" id="2.7.13.3" evidence="3"/>
<evidence type="ECO:0000256" key="4">
    <source>
        <dbReference type="ARBA" id="ARBA00022553"/>
    </source>
</evidence>
<accession>A0A917MH18</accession>
<evidence type="ECO:0000256" key="10">
    <source>
        <dbReference type="SAM" id="Phobius"/>
    </source>
</evidence>
<keyword evidence="5" id="KW-0808">Transferase</keyword>
<dbReference type="InterPro" id="IPR036890">
    <property type="entry name" value="HATPase_C_sf"/>
</dbReference>
<feature type="domain" description="HAMP" evidence="12">
    <location>
        <begin position="200"/>
        <end position="251"/>
    </location>
</feature>
<evidence type="ECO:0000256" key="8">
    <source>
        <dbReference type="ARBA" id="ARBA00022989"/>
    </source>
</evidence>
<evidence type="ECO:0000259" key="11">
    <source>
        <dbReference type="PROSITE" id="PS50109"/>
    </source>
</evidence>
<comment type="caution">
    <text evidence="13">The sequence shown here is derived from an EMBL/GenBank/DDBJ whole genome shotgun (WGS) entry which is preliminary data.</text>
</comment>
<dbReference type="Gene3D" id="3.30.565.10">
    <property type="entry name" value="Histidine kinase-like ATPase, C-terminal domain"/>
    <property type="match status" value="1"/>
</dbReference>
<evidence type="ECO:0000259" key="12">
    <source>
        <dbReference type="PROSITE" id="PS50885"/>
    </source>
</evidence>
<evidence type="ECO:0000256" key="9">
    <source>
        <dbReference type="ARBA" id="ARBA00023012"/>
    </source>
</evidence>
<dbReference type="PROSITE" id="PS50885">
    <property type="entry name" value="HAMP"/>
    <property type="match status" value="1"/>
</dbReference>
<dbReference type="InterPro" id="IPR050428">
    <property type="entry name" value="TCS_sensor_his_kinase"/>
</dbReference>
<keyword evidence="8 10" id="KW-1133">Transmembrane helix</keyword>
<gene>
    <name evidence="13" type="ORF">GCM10007036_12960</name>
</gene>
<feature type="domain" description="Histidine kinase" evidence="11">
    <location>
        <begin position="259"/>
        <end position="464"/>
    </location>
</feature>
<comment type="catalytic activity">
    <reaction evidence="1">
        <text>ATP + protein L-histidine = ADP + protein N-phospho-L-histidine.</text>
        <dbReference type="EC" id="2.7.13.3"/>
    </reaction>
</comment>
<dbReference type="InterPro" id="IPR005467">
    <property type="entry name" value="His_kinase_dom"/>
</dbReference>
<dbReference type="InterPro" id="IPR003594">
    <property type="entry name" value="HATPase_dom"/>
</dbReference>
<dbReference type="InterPro" id="IPR003660">
    <property type="entry name" value="HAMP_dom"/>
</dbReference>
<evidence type="ECO:0000256" key="2">
    <source>
        <dbReference type="ARBA" id="ARBA00004370"/>
    </source>
</evidence>
<dbReference type="Pfam" id="PF02518">
    <property type="entry name" value="HATPase_c"/>
    <property type="match status" value="1"/>
</dbReference>
<dbReference type="SMART" id="SM00387">
    <property type="entry name" value="HATPase_c"/>
    <property type="match status" value="1"/>
</dbReference>
<dbReference type="Gene3D" id="1.10.287.130">
    <property type="match status" value="1"/>
</dbReference>
<sequence>MFRPLFFLRKRQSIATRLFVSSTVWSLAILLLAGVILSTLNRRTTEHSFDERLHVYLKSLVADVASPNDSERSDPYSLGEPRFDLPLSGWYWQITRIDHEPAEIKGSTSLFGGRLLSLAASNVKARAGELREGYATGPDERRLRMVERVIDLGEDGKFLIQVAADSAEIEQSIAAFRWALGLTFVLLGLALVATTVFQVRFGLLPLARLSAGVSAIRRGEADHVSGQFPDDIAPLAAEVNLLIDSNREILERARTQVGNLAHALKTPLSVVMNEAAAEGGPLSAKVQEQAAIMRDQVNWYLERARAAARAGSVGAATEIGPIVDGILRTAAKIHTDRAIAFDGVVEPGAMFRGERQDLEEMIGNLVDNGGKWAATRVDVAVRPAEPTGDGRSYVCVTVDDDGEGVPEAAWTSMLRRGARLDESKPGSGLGLSIVADLASLYGGSLKLNRSPLGGLRAELTLPAA</sequence>
<evidence type="ECO:0000256" key="3">
    <source>
        <dbReference type="ARBA" id="ARBA00012438"/>
    </source>
</evidence>
<evidence type="ECO:0000313" key="14">
    <source>
        <dbReference type="Proteomes" id="UP000603912"/>
    </source>
</evidence>
<name>A0A917MH18_9HYPH</name>
<dbReference type="PROSITE" id="PS50109">
    <property type="entry name" value="HIS_KIN"/>
    <property type="match status" value="1"/>
</dbReference>
<dbReference type="AlphaFoldDB" id="A0A917MH18"/>
<organism evidence="13 14">
    <name type="scientific">Alsobacter metallidurans</name>
    <dbReference type="NCBI Taxonomy" id="340221"/>
    <lineage>
        <taxon>Bacteria</taxon>
        <taxon>Pseudomonadati</taxon>
        <taxon>Pseudomonadota</taxon>
        <taxon>Alphaproteobacteria</taxon>
        <taxon>Hyphomicrobiales</taxon>
        <taxon>Alsobacteraceae</taxon>
        <taxon>Alsobacter</taxon>
    </lineage>
</organism>
<dbReference type="GO" id="GO:0000155">
    <property type="term" value="F:phosphorelay sensor kinase activity"/>
    <property type="evidence" value="ECO:0007669"/>
    <property type="project" value="InterPro"/>
</dbReference>
<keyword evidence="9" id="KW-0902">Two-component regulatory system</keyword>